<keyword evidence="7" id="KW-0687">Ribonucleoprotein</keyword>
<comment type="subcellular location">
    <subcellularLocation>
        <location evidence="2">Nucleus</location>
        <location evidence="2">Nucleolus</location>
    </subcellularLocation>
</comment>
<evidence type="ECO:0000259" key="9">
    <source>
        <dbReference type="Pfam" id="PF14615"/>
    </source>
</evidence>
<feature type="compositionally biased region" description="Basic residues" evidence="8">
    <location>
        <begin position="8"/>
        <end position="19"/>
    </location>
</feature>
<organism evidence="10 11">
    <name type="scientific">Malassezia furfur</name>
    <name type="common">Pityriasis versicolor infection agent</name>
    <name type="synonym">Pityrosporum furfur</name>
    <dbReference type="NCBI Taxonomy" id="55194"/>
    <lineage>
        <taxon>Eukaryota</taxon>
        <taxon>Fungi</taxon>
        <taxon>Dikarya</taxon>
        <taxon>Basidiomycota</taxon>
        <taxon>Ustilaginomycotina</taxon>
        <taxon>Malasseziomycetes</taxon>
        <taxon>Malasseziales</taxon>
        <taxon>Malasseziaceae</taxon>
        <taxon>Malassezia</taxon>
    </lineage>
</organism>
<dbReference type="InterPro" id="IPR051898">
    <property type="entry name" value="Ribosome_Assembly_3"/>
</dbReference>
<evidence type="ECO:0000256" key="6">
    <source>
        <dbReference type="ARBA" id="ARBA00023242"/>
    </source>
</evidence>
<evidence type="ECO:0000256" key="5">
    <source>
        <dbReference type="ARBA" id="ARBA00022517"/>
    </source>
</evidence>
<dbReference type="EMBL" id="CP046234">
    <property type="protein sequence ID" value="WFD45480.1"/>
    <property type="molecule type" value="Genomic_DNA"/>
</dbReference>
<feature type="domain" description="Ribosome-assembly protein 3 C-terminal" evidence="9">
    <location>
        <begin position="139"/>
        <end position="162"/>
    </location>
</feature>
<keyword evidence="6" id="KW-0539">Nucleus</keyword>
<feature type="region of interest" description="Disordered" evidence="8">
    <location>
        <begin position="1"/>
        <end position="120"/>
    </location>
</feature>
<sequence>MASTAPPRRPKRKRVRKTRTAVISSSESSSSDEQVPAKSPDAPKRPSPSAQRTPAGPKDGYDSDSGSELGHDDLDTAQRERDLNDLADALSPPLIHVPTGDDDAPVDTYTPKTRVGSRVTTLPPQAISDELREKQKESFRSLWMQALTDEFGNELDELRQNDPRLSSGPANATNATARLPLLIDALSFGSEVYSQAPTAADEADHDTVDEIQMALPD</sequence>
<evidence type="ECO:0000313" key="10">
    <source>
        <dbReference type="EMBL" id="WFD45480.1"/>
    </source>
</evidence>
<keyword evidence="5" id="KW-0690">Ribosome biogenesis</keyword>
<evidence type="ECO:0000256" key="1">
    <source>
        <dbReference type="ARBA" id="ARBA00003035"/>
    </source>
</evidence>
<dbReference type="InterPro" id="IPR028217">
    <property type="entry name" value="Rsa3_C"/>
</dbReference>
<gene>
    <name evidence="10" type="ORF">GLX27_000100</name>
</gene>
<dbReference type="PANTHER" id="PTHR28127:SF1">
    <property type="entry name" value="RIBOSOME ASSEMBLY PROTEIN 3"/>
    <property type="match status" value="1"/>
</dbReference>
<evidence type="ECO:0000256" key="8">
    <source>
        <dbReference type="SAM" id="MobiDB-lite"/>
    </source>
</evidence>
<proteinExistence type="inferred from homology"/>
<protein>
    <recommendedName>
        <fullName evidence="4">Ribosome assembly protein 3</fullName>
    </recommendedName>
</protein>
<name>A0ABY8EK67_MALFU</name>
<evidence type="ECO:0000256" key="3">
    <source>
        <dbReference type="ARBA" id="ARBA00006256"/>
    </source>
</evidence>
<dbReference type="Proteomes" id="UP000818624">
    <property type="component" value="Chromosome 1"/>
</dbReference>
<evidence type="ECO:0000256" key="7">
    <source>
        <dbReference type="ARBA" id="ARBA00023274"/>
    </source>
</evidence>
<dbReference type="Pfam" id="PF14615">
    <property type="entry name" value="Rsa3"/>
    <property type="match status" value="1"/>
</dbReference>
<dbReference type="PANTHER" id="PTHR28127">
    <property type="entry name" value="RIBOSOME ASSEMBLY PROTEIN 3"/>
    <property type="match status" value="1"/>
</dbReference>
<accession>A0ABY8EK67</accession>
<evidence type="ECO:0000313" key="11">
    <source>
        <dbReference type="Proteomes" id="UP000818624"/>
    </source>
</evidence>
<feature type="compositionally biased region" description="Low complexity" evidence="8">
    <location>
        <begin position="20"/>
        <end position="31"/>
    </location>
</feature>
<comment type="function">
    <text evidence="1">Required for efficient biogenesis of the 60S ribosomal subunit.</text>
</comment>
<evidence type="ECO:0000256" key="2">
    <source>
        <dbReference type="ARBA" id="ARBA00004604"/>
    </source>
</evidence>
<feature type="compositionally biased region" description="Basic and acidic residues" evidence="8">
    <location>
        <begin position="69"/>
        <end position="84"/>
    </location>
</feature>
<reference evidence="10 11" key="1">
    <citation type="journal article" date="2020" name="Elife">
        <title>Loss of centromere function drives karyotype evolution in closely related Malassezia species.</title>
        <authorList>
            <person name="Sankaranarayanan S.R."/>
            <person name="Ianiri G."/>
            <person name="Coelho M.A."/>
            <person name="Reza M.H."/>
            <person name="Thimmappa B.C."/>
            <person name="Ganguly P."/>
            <person name="Vadnala R.N."/>
            <person name="Sun S."/>
            <person name="Siddharthan R."/>
            <person name="Tellgren-Roth C."/>
            <person name="Dawson T.L."/>
            <person name="Heitman J."/>
            <person name="Sanyal K."/>
        </authorList>
    </citation>
    <scope>NUCLEOTIDE SEQUENCE [LARGE SCALE GENOMIC DNA]</scope>
    <source>
        <strain evidence="10">CBS14141</strain>
    </source>
</reference>
<keyword evidence="11" id="KW-1185">Reference proteome</keyword>
<evidence type="ECO:0000256" key="4">
    <source>
        <dbReference type="ARBA" id="ARBA00015339"/>
    </source>
</evidence>
<comment type="similarity">
    <text evidence="3">Belongs to the RSA3 family.</text>
</comment>